<evidence type="ECO:0000256" key="2">
    <source>
        <dbReference type="PIRSR" id="PIRSR006386-1"/>
    </source>
</evidence>
<dbReference type="InterPro" id="IPR036249">
    <property type="entry name" value="Thioredoxin-like_sf"/>
</dbReference>
<evidence type="ECO:0000313" key="6">
    <source>
        <dbReference type="Proteomes" id="UP000595320"/>
    </source>
</evidence>
<gene>
    <name evidence="4" type="ORF">I6I53_14925</name>
    <name evidence="5" type="ORF">LSO58_05845</name>
</gene>
<reference evidence="4 6" key="1">
    <citation type="submission" date="2021-01" db="EMBL/GenBank/DDBJ databases">
        <title>FDA dAtabase for Regulatory Grade micrObial Sequences (FDA-ARGOS): Supporting development and validation of Infectious Disease Dx tests.</title>
        <authorList>
            <person name="Sproer C."/>
            <person name="Gronow S."/>
            <person name="Severitt S."/>
            <person name="Schroder I."/>
            <person name="Tallon L."/>
            <person name="Sadzewicz L."/>
            <person name="Zhao X."/>
            <person name="Boylan J."/>
            <person name="Ott S."/>
            <person name="Bowen H."/>
            <person name="Vavikolanu K."/>
            <person name="Mehta A."/>
            <person name="Aluvathingal J."/>
            <person name="Nadendla S."/>
            <person name="Lowell S."/>
            <person name="Myers T."/>
            <person name="Yan Y."/>
            <person name="Sichtig H."/>
        </authorList>
    </citation>
    <scope>NUCLEOTIDE SEQUENCE [LARGE SCALE GENOMIC DNA]</scope>
    <source>
        <strain evidence="4 6">FDAARGOS_1096</strain>
    </source>
</reference>
<dbReference type="InterPro" id="IPR051924">
    <property type="entry name" value="GST_Kappa/NadH"/>
</dbReference>
<proteinExistence type="inferred from homology"/>
<dbReference type="CDD" id="cd03022">
    <property type="entry name" value="DsbA_HCCA_Iso"/>
    <property type="match status" value="1"/>
</dbReference>
<organism evidence="4 6">
    <name type="scientific">Acinetobacter ursingii</name>
    <dbReference type="NCBI Taxonomy" id="108980"/>
    <lineage>
        <taxon>Bacteria</taxon>
        <taxon>Pseudomonadati</taxon>
        <taxon>Pseudomonadota</taxon>
        <taxon>Gammaproteobacteria</taxon>
        <taxon>Moraxellales</taxon>
        <taxon>Moraxellaceae</taxon>
        <taxon>Acinetobacter</taxon>
    </lineage>
</organism>
<dbReference type="AlphaFoldDB" id="A0A3F3L743"/>
<evidence type="ECO:0000313" key="4">
    <source>
        <dbReference type="EMBL" id="QQT86144.1"/>
    </source>
</evidence>
<dbReference type="Pfam" id="PF01323">
    <property type="entry name" value="DSBA"/>
    <property type="match status" value="1"/>
</dbReference>
<dbReference type="RefSeq" id="WP_004986940.1">
    <property type="nucleotide sequence ID" value="NZ_AP018824.1"/>
</dbReference>
<dbReference type="PANTHER" id="PTHR42943">
    <property type="entry name" value="GLUTATHIONE S-TRANSFERASE KAPPA"/>
    <property type="match status" value="1"/>
</dbReference>
<accession>A0A3F3L743</accession>
<dbReference type="Proteomes" id="UP000595320">
    <property type="component" value="Chromosome"/>
</dbReference>
<dbReference type="InterPro" id="IPR001853">
    <property type="entry name" value="DSBA-like_thioredoxin_dom"/>
</dbReference>
<keyword evidence="1 4" id="KW-0413">Isomerase</keyword>
<dbReference type="InterPro" id="IPR044087">
    <property type="entry name" value="NahD-like"/>
</dbReference>
<evidence type="ECO:0000259" key="3">
    <source>
        <dbReference type="Pfam" id="PF01323"/>
    </source>
</evidence>
<dbReference type="EMBL" id="CP089044">
    <property type="protein sequence ID" value="UYF76401.1"/>
    <property type="molecule type" value="Genomic_DNA"/>
</dbReference>
<name>A0A3F3L743_9GAMM</name>
<dbReference type="EMBL" id="CP068176">
    <property type="protein sequence ID" value="QQT86144.1"/>
    <property type="molecule type" value="Genomic_DNA"/>
</dbReference>
<protein>
    <recommendedName>
        <fullName evidence="1">2-hydroxychromene-2-carboxylate isomerase</fullName>
        <ecNumber evidence="1">5.99.1.4</ecNumber>
    </recommendedName>
</protein>
<dbReference type="PIRSF" id="PIRSF006386">
    <property type="entry name" value="HCCAis_GSTk"/>
    <property type="match status" value="1"/>
</dbReference>
<reference evidence="5" key="2">
    <citation type="journal article" date="2022" name="J Glob Antimicrob Resist">
        <title>Comparative analysis of IMP-4- and OXA-58-containing plasmids of three carbapenemase-producing Acinetobacter ursingii strains in the Netherlands.</title>
        <authorList>
            <person name="Hendrickx A.P.A."/>
            <person name="Schade R.P."/>
            <person name="Landman F."/>
            <person name="Bosch T."/>
            <person name="Schouls L.M."/>
            <person name="van Dijk K."/>
        </authorList>
    </citation>
    <scope>NUCLEOTIDE SEQUENCE</scope>
    <source>
        <strain evidence="5">RIVM_C010761</strain>
    </source>
</reference>
<evidence type="ECO:0000256" key="1">
    <source>
        <dbReference type="PIRNR" id="PIRNR006386"/>
    </source>
</evidence>
<dbReference type="GeneID" id="66211997"/>
<dbReference type="EC" id="5.99.1.4" evidence="1"/>
<dbReference type="PANTHER" id="PTHR42943:SF2">
    <property type="entry name" value="GLUTATHIONE S-TRANSFERASE KAPPA 1"/>
    <property type="match status" value="1"/>
</dbReference>
<evidence type="ECO:0000313" key="5">
    <source>
        <dbReference type="EMBL" id="UYF76401.1"/>
    </source>
</evidence>
<dbReference type="Gene3D" id="3.40.30.10">
    <property type="entry name" value="Glutaredoxin"/>
    <property type="match status" value="1"/>
</dbReference>
<dbReference type="GO" id="GO:0006749">
    <property type="term" value="P:glutathione metabolic process"/>
    <property type="evidence" value="ECO:0007669"/>
    <property type="project" value="TreeGrafter"/>
</dbReference>
<sequence length="196" mass="22857">MANIQFWFDFASTYSYLSAMQIRQLKDQYPFSLHPFLLGGIFHKQGLNDSPFNIYPLKGEYMWRDMQRICEKLEIGFNRPEIFPQNGLLAARIVCQYAQADWIFDFICEVYQANFVYGQNISQTETIESILKKLQLDSQSIIEMSTTEPAKQALKYNGLHAEQLRIFGAPSFIVNGELFWGNDRLQDALDWSKRIV</sequence>
<dbReference type="Proteomes" id="UP001164081">
    <property type="component" value="Chromosome"/>
</dbReference>
<dbReference type="GO" id="GO:0004364">
    <property type="term" value="F:glutathione transferase activity"/>
    <property type="evidence" value="ECO:0007669"/>
    <property type="project" value="TreeGrafter"/>
</dbReference>
<comment type="similarity">
    <text evidence="1">Belongs to the GST superfamily. NadH family.</text>
</comment>
<dbReference type="GO" id="GO:1901170">
    <property type="term" value="P:naphthalene catabolic process"/>
    <property type="evidence" value="ECO:0007669"/>
    <property type="project" value="InterPro"/>
</dbReference>
<feature type="domain" description="DSBA-like thioredoxin" evidence="3">
    <location>
        <begin position="4"/>
        <end position="187"/>
    </location>
</feature>
<feature type="active site" description="Nucleophile" evidence="2">
    <location>
        <position position="12"/>
    </location>
</feature>
<dbReference type="GO" id="GO:0004602">
    <property type="term" value="F:glutathione peroxidase activity"/>
    <property type="evidence" value="ECO:0007669"/>
    <property type="project" value="TreeGrafter"/>
</dbReference>
<comment type="catalytic activity">
    <reaction evidence="1">
        <text>2-hydroxychromene-2-carboxylate = (3E)-4-(2-hydroxyphenyl)-2-oxobut-3-enoate</text>
        <dbReference type="Rhea" id="RHEA:27401"/>
        <dbReference type="ChEBI" id="CHEBI:59350"/>
        <dbReference type="ChEBI" id="CHEBI:59353"/>
        <dbReference type="EC" id="5.99.1.4"/>
    </reaction>
</comment>
<dbReference type="InterPro" id="IPR014440">
    <property type="entry name" value="HCCAis_GSTk"/>
</dbReference>
<dbReference type="GO" id="GO:0018845">
    <property type="term" value="F:2-hydroxychromene-2-carboxylate isomerase activity"/>
    <property type="evidence" value="ECO:0007669"/>
    <property type="project" value="UniProtKB-UniRule"/>
</dbReference>
<dbReference type="SUPFAM" id="SSF52833">
    <property type="entry name" value="Thioredoxin-like"/>
    <property type="match status" value="1"/>
</dbReference>